<keyword evidence="3" id="KW-1185">Reference proteome</keyword>
<feature type="region of interest" description="Disordered" evidence="1">
    <location>
        <begin position="43"/>
        <end position="66"/>
    </location>
</feature>
<proteinExistence type="predicted"/>
<organism evidence="2 3">
    <name type="scientific">Candidatus Nitrosocosmicus oleophilus</name>
    <dbReference type="NCBI Taxonomy" id="1353260"/>
    <lineage>
        <taxon>Archaea</taxon>
        <taxon>Nitrososphaerota</taxon>
        <taxon>Nitrososphaeria</taxon>
        <taxon>Nitrososphaerales</taxon>
        <taxon>Nitrososphaeraceae</taxon>
        <taxon>Candidatus Nitrosocosmicus</taxon>
    </lineage>
</organism>
<dbReference type="GeneID" id="60422132"/>
<dbReference type="RefSeq" id="WP_196815650.1">
    <property type="nucleotide sequence ID" value="NZ_CP012850.1"/>
</dbReference>
<reference evidence="3" key="1">
    <citation type="submission" date="2015-10" db="EMBL/GenBank/DDBJ databases">
        <title>Niche specialization of a soil ammonia-oxidizing archaeon, Candidatus Nitrosocosmicus oleophilus.</title>
        <authorList>
            <person name="Jung M.-Y."/>
            <person name="Rhee S.-K."/>
        </authorList>
    </citation>
    <scope>NUCLEOTIDE SEQUENCE [LARGE SCALE GENOMIC DNA]</scope>
    <source>
        <strain evidence="3">MY3</strain>
    </source>
</reference>
<accession>A0A654LY02</accession>
<gene>
    <name evidence="2" type="ORF">NMY3_02178</name>
</gene>
<name>A0A654LY02_9ARCH</name>
<dbReference type="KEGG" id="taa:NMY3_02178"/>
<protein>
    <submittedName>
        <fullName evidence="2">Uncharacterized protein</fullName>
    </submittedName>
</protein>
<feature type="region of interest" description="Disordered" evidence="1">
    <location>
        <begin position="1"/>
        <end position="29"/>
    </location>
</feature>
<feature type="compositionally biased region" description="Basic and acidic residues" evidence="1">
    <location>
        <begin position="46"/>
        <end position="66"/>
    </location>
</feature>
<sequence length="66" mass="7554">MQNYDDDMTKEIERDAKTTADEAKETLDEAGDKIKAEAIAVGNNLKDPDRDLDTEYDKEKIKKDFT</sequence>
<evidence type="ECO:0000256" key="1">
    <source>
        <dbReference type="SAM" id="MobiDB-lite"/>
    </source>
</evidence>
<feature type="compositionally biased region" description="Basic and acidic residues" evidence="1">
    <location>
        <begin position="7"/>
        <end position="29"/>
    </location>
</feature>
<evidence type="ECO:0000313" key="2">
    <source>
        <dbReference type="EMBL" id="ALI36378.1"/>
    </source>
</evidence>
<dbReference type="EMBL" id="CP012850">
    <property type="protein sequence ID" value="ALI36378.1"/>
    <property type="molecule type" value="Genomic_DNA"/>
</dbReference>
<dbReference type="Proteomes" id="UP000058925">
    <property type="component" value="Chromosome"/>
</dbReference>
<dbReference type="AlphaFoldDB" id="A0A654LY02"/>
<evidence type="ECO:0000313" key="3">
    <source>
        <dbReference type="Proteomes" id="UP000058925"/>
    </source>
</evidence>